<dbReference type="STRING" id="235985.SAMN05414137_107178"/>
<dbReference type="GO" id="GO:0016705">
    <property type="term" value="F:oxidoreductase activity, acting on paired donors, with incorporation or reduction of molecular oxygen"/>
    <property type="evidence" value="ECO:0007669"/>
    <property type="project" value="InterPro"/>
</dbReference>
<sequence>MTSPADSSAAPAVPPRACPAHAGGSQSVPMYGPEVEADARGFYERMRREHGPVAPVLLPGDIPAWLVTGHPEILEVVRTPSKYSRDSRRWNAFQQGLVAPDSPLMPMLAWQPLCVFADGGDHQRLRGAVTRSLDRFDRRGVRRYVTRYADQLIDGFCQKGEADLIGQFSEHLPMLVMTQLFGMPDEAGPRLVSALRDLMKGTETALASNAYVVEVLSKLVAARRRTPRQDLPSWLLLDEAELSDEEVVEHLRLILVAANETTVNLIANVLRVVLTDPAFRRNLAGGQLQLPDALEMVLWDDPPLAVIPGRWAVNPTRLGEVDIHEGDLLMLALGAGNVDPRVRPDGNVSVAGNRAHLAFSGGPHECPGADVGRAIAETGIDVLLARLPDLQLAVPEDELRWTSSWLARHLAELPVDFSPVQPKPVPAAPAPVPMPSEYPQQAAVAATLAPESVSAFTGATGAAGNRAPWWRRLLSLLRR</sequence>
<dbReference type="Proteomes" id="UP000183015">
    <property type="component" value="Unassembled WGS sequence"/>
</dbReference>
<evidence type="ECO:0000256" key="2">
    <source>
        <dbReference type="SAM" id="MobiDB-lite"/>
    </source>
</evidence>
<feature type="region of interest" description="Disordered" evidence="2">
    <location>
        <begin position="1"/>
        <end position="32"/>
    </location>
</feature>
<dbReference type="EMBL" id="FOAZ01000007">
    <property type="protein sequence ID" value="SEL29659.1"/>
    <property type="molecule type" value="Genomic_DNA"/>
</dbReference>
<dbReference type="SUPFAM" id="SSF48264">
    <property type="entry name" value="Cytochrome P450"/>
    <property type="match status" value="1"/>
</dbReference>
<dbReference type="PROSITE" id="PS00086">
    <property type="entry name" value="CYTOCHROME_P450"/>
    <property type="match status" value="1"/>
</dbReference>
<comment type="similarity">
    <text evidence="1">Belongs to the cytochrome P450 family.</text>
</comment>
<evidence type="ECO:0000256" key="1">
    <source>
        <dbReference type="ARBA" id="ARBA00010617"/>
    </source>
</evidence>
<keyword evidence="4" id="KW-1185">Reference proteome</keyword>
<dbReference type="InterPro" id="IPR002397">
    <property type="entry name" value="Cyt_P450_B"/>
</dbReference>
<evidence type="ECO:0000313" key="3">
    <source>
        <dbReference type="EMBL" id="SEL29659.1"/>
    </source>
</evidence>
<dbReference type="GO" id="GO:0020037">
    <property type="term" value="F:heme binding"/>
    <property type="evidence" value="ECO:0007669"/>
    <property type="project" value="InterPro"/>
</dbReference>
<accession>A0A1H7P238</accession>
<feature type="compositionally biased region" description="Low complexity" evidence="2">
    <location>
        <begin position="1"/>
        <end position="11"/>
    </location>
</feature>
<evidence type="ECO:0000313" key="4">
    <source>
        <dbReference type="Proteomes" id="UP000183015"/>
    </source>
</evidence>
<dbReference type="GO" id="GO:0004497">
    <property type="term" value="F:monooxygenase activity"/>
    <property type="evidence" value="ECO:0007669"/>
    <property type="project" value="InterPro"/>
</dbReference>
<gene>
    <name evidence="3" type="ORF">SAMN05414137_107178</name>
</gene>
<reference evidence="4" key="1">
    <citation type="submission" date="2016-10" db="EMBL/GenBank/DDBJ databases">
        <authorList>
            <person name="Varghese N."/>
        </authorList>
    </citation>
    <scope>NUCLEOTIDE SEQUENCE [LARGE SCALE GENOMIC DNA]</scope>
    <source>
        <strain evidence="4">DSM 45096 / BCRC 16803 / CGMCC 4.1857 / CIP 109030 / JCM 12277 / KCTC 19219 / NBRC 100920 / 33214</strain>
    </source>
</reference>
<dbReference type="AlphaFoldDB" id="A0A1H7P238"/>
<dbReference type="GO" id="GO:0005506">
    <property type="term" value="F:iron ion binding"/>
    <property type="evidence" value="ECO:0007669"/>
    <property type="project" value="InterPro"/>
</dbReference>
<protein>
    <submittedName>
        <fullName evidence="3">Cytochrome P450</fullName>
    </submittedName>
</protein>
<dbReference type="CDD" id="cd20623">
    <property type="entry name" value="CYP_unk"/>
    <property type="match status" value="1"/>
</dbReference>
<dbReference type="PRINTS" id="PR00359">
    <property type="entry name" value="BP450"/>
</dbReference>
<dbReference type="Gene3D" id="1.10.630.10">
    <property type="entry name" value="Cytochrome P450"/>
    <property type="match status" value="1"/>
</dbReference>
<dbReference type="PANTHER" id="PTHR46696">
    <property type="entry name" value="P450, PUTATIVE (EUROFUNG)-RELATED"/>
    <property type="match status" value="1"/>
</dbReference>
<dbReference type="OrthoDB" id="4133219at2"/>
<dbReference type="PANTHER" id="PTHR46696:SF1">
    <property type="entry name" value="CYTOCHROME P450 YJIB-RELATED"/>
    <property type="match status" value="1"/>
</dbReference>
<organism evidence="3 4">
    <name type="scientific">Streptacidiphilus jiangxiensis</name>
    <dbReference type="NCBI Taxonomy" id="235985"/>
    <lineage>
        <taxon>Bacteria</taxon>
        <taxon>Bacillati</taxon>
        <taxon>Actinomycetota</taxon>
        <taxon>Actinomycetes</taxon>
        <taxon>Kitasatosporales</taxon>
        <taxon>Streptomycetaceae</taxon>
        <taxon>Streptacidiphilus</taxon>
    </lineage>
</organism>
<dbReference type="eggNOG" id="COG2124">
    <property type="taxonomic scope" value="Bacteria"/>
</dbReference>
<name>A0A1H7P238_STRJI</name>
<proteinExistence type="inferred from homology"/>
<dbReference type="InterPro" id="IPR017972">
    <property type="entry name" value="Cyt_P450_CS"/>
</dbReference>
<dbReference type="InterPro" id="IPR036396">
    <property type="entry name" value="Cyt_P450_sf"/>
</dbReference>